<organism evidence="10 11">
    <name type="scientific">Collinsella ihumii</name>
    <dbReference type="NCBI Taxonomy" id="1720204"/>
    <lineage>
        <taxon>Bacteria</taxon>
        <taxon>Bacillati</taxon>
        <taxon>Actinomycetota</taxon>
        <taxon>Coriobacteriia</taxon>
        <taxon>Coriobacteriales</taxon>
        <taxon>Coriobacteriaceae</taxon>
        <taxon>Collinsella</taxon>
    </lineage>
</organism>
<gene>
    <name evidence="10" type="ORF">K8U80_11260</name>
</gene>
<evidence type="ECO:0000256" key="7">
    <source>
        <dbReference type="SAM" id="MobiDB-lite"/>
    </source>
</evidence>
<keyword evidence="2" id="KW-0813">Transport</keyword>
<evidence type="ECO:0000256" key="1">
    <source>
        <dbReference type="ARBA" id="ARBA00004196"/>
    </source>
</evidence>
<reference evidence="10" key="2">
    <citation type="submission" date="2021-09" db="EMBL/GenBank/DDBJ databases">
        <authorList>
            <person name="Gilroy R."/>
        </authorList>
    </citation>
    <scope>NUCLEOTIDE SEQUENCE</scope>
    <source>
        <strain evidence="10">ChiGjej2B2-7701</strain>
    </source>
</reference>
<dbReference type="Gene3D" id="1.10.1130.10">
    <property type="entry name" value="Flavocytochrome C3, Chain A"/>
    <property type="match status" value="1"/>
</dbReference>
<evidence type="ECO:0000256" key="4">
    <source>
        <dbReference type="ARBA" id="ARBA00022723"/>
    </source>
</evidence>
<keyword evidence="3" id="KW-0349">Heme</keyword>
<feature type="transmembrane region" description="Helical" evidence="8">
    <location>
        <begin position="29"/>
        <end position="49"/>
    </location>
</feature>
<dbReference type="SUPFAM" id="SSF48695">
    <property type="entry name" value="Multiheme cytochromes"/>
    <property type="match status" value="1"/>
</dbReference>
<name>A0A921IRV8_9ACTN</name>
<evidence type="ECO:0000259" key="9">
    <source>
        <dbReference type="Pfam" id="PF14537"/>
    </source>
</evidence>
<proteinExistence type="predicted"/>
<dbReference type="InterPro" id="IPR012286">
    <property type="entry name" value="Tetrahaem_cytochrome"/>
</dbReference>
<evidence type="ECO:0000256" key="3">
    <source>
        <dbReference type="ARBA" id="ARBA00022617"/>
    </source>
</evidence>
<dbReference type="EMBL" id="DYVF01000069">
    <property type="protein sequence ID" value="HJG31952.1"/>
    <property type="molecule type" value="Genomic_DNA"/>
</dbReference>
<evidence type="ECO:0000256" key="6">
    <source>
        <dbReference type="ARBA" id="ARBA00023004"/>
    </source>
</evidence>
<dbReference type="GO" id="GO:0030313">
    <property type="term" value="C:cell envelope"/>
    <property type="evidence" value="ECO:0007669"/>
    <property type="project" value="UniProtKB-SubCell"/>
</dbReference>
<feature type="domain" description="Tetrahaem cytochrome" evidence="9">
    <location>
        <begin position="90"/>
        <end position="183"/>
    </location>
</feature>
<evidence type="ECO:0000313" key="11">
    <source>
        <dbReference type="Proteomes" id="UP000746751"/>
    </source>
</evidence>
<comment type="caution">
    <text evidence="10">The sequence shown here is derived from an EMBL/GenBank/DDBJ whole genome shotgun (WGS) entry which is preliminary data.</text>
</comment>
<evidence type="ECO:0000256" key="5">
    <source>
        <dbReference type="ARBA" id="ARBA00022982"/>
    </source>
</evidence>
<reference evidence="10" key="1">
    <citation type="journal article" date="2021" name="PeerJ">
        <title>Extensive microbial diversity within the chicken gut microbiome revealed by metagenomics and culture.</title>
        <authorList>
            <person name="Gilroy R."/>
            <person name="Ravi A."/>
            <person name="Getino M."/>
            <person name="Pursley I."/>
            <person name="Horton D.L."/>
            <person name="Alikhan N.F."/>
            <person name="Baker D."/>
            <person name="Gharbi K."/>
            <person name="Hall N."/>
            <person name="Watson M."/>
            <person name="Adriaenssens E.M."/>
            <person name="Foster-Nyarko E."/>
            <person name="Jarju S."/>
            <person name="Secka A."/>
            <person name="Antonio M."/>
            <person name="Oren A."/>
            <person name="Chaudhuri R.R."/>
            <person name="La Ragione R."/>
            <person name="Hildebrand F."/>
            <person name="Pallen M.J."/>
        </authorList>
    </citation>
    <scope>NUCLEOTIDE SEQUENCE</scope>
    <source>
        <strain evidence="10">ChiGjej2B2-7701</strain>
    </source>
</reference>
<evidence type="ECO:0000256" key="8">
    <source>
        <dbReference type="SAM" id="Phobius"/>
    </source>
</evidence>
<evidence type="ECO:0000256" key="2">
    <source>
        <dbReference type="ARBA" id="ARBA00022448"/>
    </source>
</evidence>
<dbReference type="InterPro" id="IPR036280">
    <property type="entry name" value="Multihaem_cyt_sf"/>
</dbReference>
<keyword evidence="8" id="KW-0812">Transmembrane</keyword>
<comment type="subcellular location">
    <subcellularLocation>
        <location evidence="1">Cell envelope</location>
    </subcellularLocation>
</comment>
<dbReference type="Pfam" id="PF14537">
    <property type="entry name" value="Cytochrom_c3_2"/>
    <property type="match status" value="1"/>
</dbReference>
<keyword evidence="4" id="KW-0479">Metal-binding</keyword>
<evidence type="ECO:0000313" key="10">
    <source>
        <dbReference type="EMBL" id="HJG31952.1"/>
    </source>
</evidence>
<dbReference type="AlphaFoldDB" id="A0A921IRV8"/>
<sequence length="226" mass="24422">MADEIKETAGTETPEQAPKKKKNWKGKRLPIVIAAVVVVTVLGVAGWAWRATPQFCDTICHSTMGKYYDSFVNDSTSLAYQHASAVNNQCLGCHEQTLSQSMHQTQAQLAASYSEPFEKVVFSNDFCLQSGCHTGGGVMPGATESSTADYPFDPHSTYHGVQQCNSCHLMHDQSVFTCASCHQVGAWEGEGGVPDGWVVMELGDGKTGGVPDGWTTPMLVQQERGE</sequence>
<keyword evidence="6" id="KW-0408">Iron</keyword>
<feature type="region of interest" description="Disordered" evidence="7">
    <location>
        <begin position="1"/>
        <end position="21"/>
    </location>
</feature>
<keyword evidence="8" id="KW-1133">Transmembrane helix</keyword>
<protein>
    <submittedName>
        <fullName evidence="10">Cytochrome c3 family protein</fullName>
    </submittedName>
</protein>
<keyword evidence="8" id="KW-0472">Membrane</keyword>
<accession>A0A921IRV8</accession>
<dbReference type="Proteomes" id="UP000746751">
    <property type="component" value="Unassembled WGS sequence"/>
</dbReference>
<keyword evidence="5" id="KW-0249">Electron transport</keyword>
<dbReference type="GO" id="GO:0046872">
    <property type="term" value="F:metal ion binding"/>
    <property type="evidence" value="ECO:0007669"/>
    <property type="project" value="UniProtKB-KW"/>
</dbReference>